<evidence type="ECO:0000313" key="1">
    <source>
        <dbReference type="EMBL" id="BCB85847.1"/>
    </source>
</evidence>
<name>A0A6F8YIF3_9ACTN</name>
<protein>
    <submittedName>
        <fullName evidence="1">Uncharacterized protein</fullName>
    </submittedName>
</protein>
<dbReference type="KEGG" id="psuu:Psuf_031600"/>
<reference evidence="1 2" key="1">
    <citation type="submission" date="2020-03" db="EMBL/GenBank/DDBJ databases">
        <title>Whole genome shotgun sequence of Phytohabitans suffuscus NBRC 105367.</title>
        <authorList>
            <person name="Komaki H."/>
            <person name="Tamura T."/>
        </authorList>
    </citation>
    <scope>NUCLEOTIDE SEQUENCE [LARGE SCALE GENOMIC DNA]</scope>
    <source>
        <strain evidence="1 2">NBRC 105367</strain>
    </source>
</reference>
<reference evidence="1 2" key="2">
    <citation type="submission" date="2020-03" db="EMBL/GenBank/DDBJ databases">
        <authorList>
            <person name="Ichikawa N."/>
            <person name="Kimura A."/>
            <person name="Kitahashi Y."/>
            <person name="Uohara A."/>
        </authorList>
    </citation>
    <scope>NUCLEOTIDE SEQUENCE [LARGE SCALE GENOMIC DNA]</scope>
    <source>
        <strain evidence="1 2">NBRC 105367</strain>
    </source>
</reference>
<dbReference type="EMBL" id="AP022871">
    <property type="protein sequence ID" value="BCB85847.1"/>
    <property type="molecule type" value="Genomic_DNA"/>
</dbReference>
<sequence length="61" mass="6133">MRVIDRTGASATGCVLHGAVLLASLDGGRVYPLNGPAGSAIAVHRLAQSLPAFDFLSGAGR</sequence>
<gene>
    <name evidence="1" type="ORF">Psuf_031600</name>
</gene>
<accession>A0A6F8YIF3</accession>
<dbReference type="AlphaFoldDB" id="A0A6F8YIF3"/>
<keyword evidence="2" id="KW-1185">Reference proteome</keyword>
<proteinExistence type="predicted"/>
<dbReference type="RefSeq" id="WP_197945909.1">
    <property type="nucleotide sequence ID" value="NZ_AP022871.1"/>
</dbReference>
<organism evidence="1 2">
    <name type="scientific">Phytohabitans suffuscus</name>
    <dbReference type="NCBI Taxonomy" id="624315"/>
    <lineage>
        <taxon>Bacteria</taxon>
        <taxon>Bacillati</taxon>
        <taxon>Actinomycetota</taxon>
        <taxon>Actinomycetes</taxon>
        <taxon>Micromonosporales</taxon>
        <taxon>Micromonosporaceae</taxon>
    </lineage>
</organism>
<evidence type="ECO:0000313" key="2">
    <source>
        <dbReference type="Proteomes" id="UP000503011"/>
    </source>
</evidence>
<dbReference type="Proteomes" id="UP000503011">
    <property type="component" value="Chromosome"/>
</dbReference>